<reference evidence="1" key="1">
    <citation type="submission" date="2020-03" db="EMBL/GenBank/DDBJ databases">
        <title>The deep terrestrial virosphere.</title>
        <authorList>
            <person name="Holmfeldt K."/>
            <person name="Nilsson E."/>
            <person name="Simone D."/>
            <person name="Lopez-Fernandez M."/>
            <person name="Wu X."/>
            <person name="de Brujin I."/>
            <person name="Lundin D."/>
            <person name="Andersson A."/>
            <person name="Bertilsson S."/>
            <person name="Dopson M."/>
        </authorList>
    </citation>
    <scope>NUCLEOTIDE SEQUENCE</scope>
    <source>
        <strain evidence="1">MM415B01926</strain>
    </source>
</reference>
<protein>
    <submittedName>
        <fullName evidence="1">Uncharacterized protein</fullName>
    </submittedName>
</protein>
<accession>A0A6M3IFH7</accession>
<dbReference type="EMBL" id="MT141200">
    <property type="protein sequence ID" value="QJA56121.1"/>
    <property type="molecule type" value="Genomic_DNA"/>
</dbReference>
<gene>
    <name evidence="1" type="ORF">MM415B01926_0015</name>
</gene>
<organism evidence="1">
    <name type="scientific">viral metagenome</name>
    <dbReference type="NCBI Taxonomy" id="1070528"/>
    <lineage>
        <taxon>unclassified sequences</taxon>
        <taxon>metagenomes</taxon>
        <taxon>organismal metagenomes</taxon>
    </lineage>
</organism>
<proteinExistence type="predicted"/>
<name>A0A6M3IFH7_9ZZZZ</name>
<dbReference type="AlphaFoldDB" id="A0A6M3IFH7"/>
<evidence type="ECO:0000313" key="1">
    <source>
        <dbReference type="EMBL" id="QJA56121.1"/>
    </source>
</evidence>
<sequence length="69" mass="7992">MDFIPNIVISDSSGNPINDMNLQIDDIDKTYKIEIKAKFEELRQILTNNNIPTGQLRFKLKKINSIEEI</sequence>